<sequence length="642" mass="71423">MKQVTELVGGDSIFSKPQQPLTLKFEDVGYKIKSSAKTNSQKSSTRTILNGVSGVVLPGEMLALLGPSGSGKTTLLTILGGRLNSTGTKSGKGKATGTISFNGAPYSSSLSRNIGFVTQDDVHYPHLTVAETLLYTALLRLPDSISRKEKAIIAEAVITELGLTTCHDSIIGNSKNRGVSGGERKRVSIGQELLINPSLLFLDEPTSGLDSTIAGRIVSTLLNLTMGGRSVVMSIHQPSSSMFYMFHKVLLLSDGHPIYFGKGSSVMDYFASVGYEPRVQMNPSDFLLDLANGVPPDEIVLDKDDFKCALVSAYDTKLKNKVKEELEEVERQFRETEPHNKTEQWCTSWWNQFRVLLERGLKERRHESFSHLKITHIIIASFLGGIIWFQSSRHVQDQIGLIFFIVGLWNYLPVFQALYTFPQEREMLNKERSARMYRLSSYFIARLVGDLPMELIMPTVSVTITYWMGGLKPTALSYVTFLLVTLFSALVSQGLGVAIGAFIMDLRKATTVTSILMGLFMMLGGFYVQKVPQFVAWLKYMSICFHMFKLLVLTQFTPADTYECAPGQRCSVINLPPVKVVGFEHKELNICARNTIFLLVNGVINYTITSKREKGSMKKEQTSSHNKANMYSLSITNHANRN</sequence>
<evidence type="ECO:0000256" key="1">
    <source>
        <dbReference type="ARBA" id="ARBA00004141"/>
    </source>
</evidence>
<dbReference type="InterPro" id="IPR027417">
    <property type="entry name" value="P-loop_NTPase"/>
</dbReference>
<dbReference type="Pfam" id="PF19055">
    <property type="entry name" value="ABC2_membrane_7"/>
    <property type="match status" value="1"/>
</dbReference>
<dbReference type="SUPFAM" id="SSF52540">
    <property type="entry name" value="P-loop containing nucleoside triphosphate hydrolases"/>
    <property type="match status" value="1"/>
</dbReference>
<dbReference type="Pfam" id="PF00005">
    <property type="entry name" value="ABC_tran"/>
    <property type="match status" value="1"/>
</dbReference>
<dbReference type="Proteomes" id="UP001140206">
    <property type="component" value="Chromosome 5"/>
</dbReference>
<evidence type="ECO:0000256" key="8">
    <source>
        <dbReference type="SAM" id="Phobius"/>
    </source>
</evidence>
<keyword evidence="5" id="KW-0067">ATP-binding</keyword>
<evidence type="ECO:0000313" key="11">
    <source>
        <dbReference type="Proteomes" id="UP001140206"/>
    </source>
</evidence>
<dbReference type="GO" id="GO:0005886">
    <property type="term" value="C:plasma membrane"/>
    <property type="evidence" value="ECO:0007669"/>
    <property type="project" value="TreeGrafter"/>
</dbReference>
<evidence type="ECO:0000256" key="3">
    <source>
        <dbReference type="ARBA" id="ARBA00022692"/>
    </source>
</evidence>
<evidence type="ECO:0000256" key="2">
    <source>
        <dbReference type="ARBA" id="ARBA00022448"/>
    </source>
</evidence>
<dbReference type="PROSITE" id="PS50893">
    <property type="entry name" value="ABC_TRANSPORTER_2"/>
    <property type="match status" value="1"/>
</dbReference>
<name>A0AAV8BQ42_9POAL</name>
<feature type="transmembrane region" description="Helical" evidence="8">
    <location>
        <begin position="401"/>
        <end position="422"/>
    </location>
</feature>
<dbReference type="PANTHER" id="PTHR48041:SF22">
    <property type="entry name" value="ABC TRANSPORTER G FAMILY MEMBER 9"/>
    <property type="match status" value="1"/>
</dbReference>
<accession>A0AAV8BQ42</accession>
<dbReference type="Gene3D" id="3.40.50.300">
    <property type="entry name" value="P-loop containing nucleotide triphosphate hydrolases"/>
    <property type="match status" value="1"/>
</dbReference>
<dbReference type="GO" id="GO:0140359">
    <property type="term" value="F:ABC-type transporter activity"/>
    <property type="evidence" value="ECO:0007669"/>
    <property type="project" value="InterPro"/>
</dbReference>
<keyword evidence="2" id="KW-0813">Transport</keyword>
<organism evidence="10 11">
    <name type="scientific">Rhynchospora pubera</name>
    <dbReference type="NCBI Taxonomy" id="906938"/>
    <lineage>
        <taxon>Eukaryota</taxon>
        <taxon>Viridiplantae</taxon>
        <taxon>Streptophyta</taxon>
        <taxon>Embryophyta</taxon>
        <taxon>Tracheophyta</taxon>
        <taxon>Spermatophyta</taxon>
        <taxon>Magnoliopsida</taxon>
        <taxon>Liliopsida</taxon>
        <taxon>Poales</taxon>
        <taxon>Cyperaceae</taxon>
        <taxon>Cyperoideae</taxon>
        <taxon>Rhynchosporeae</taxon>
        <taxon>Rhynchospora</taxon>
    </lineage>
</organism>
<dbReference type="GO" id="GO:0016887">
    <property type="term" value="F:ATP hydrolysis activity"/>
    <property type="evidence" value="ECO:0007669"/>
    <property type="project" value="InterPro"/>
</dbReference>
<dbReference type="AlphaFoldDB" id="A0AAV8BQ42"/>
<evidence type="ECO:0000256" key="6">
    <source>
        <dbReference type="ARBA" id="ARBA00022989"/>
    </source>
</evidence>
<feature type="transmembrane region" description="Helical" evidence="8">
    <location>
        <begin position="443"/>
        <end position="469"/>
    </location>
</feature>
<dbReference type="EMBL" id="JAMFTS010000005">
    <property type="protein sequence ID" value="KAJ4745258.1"/>
    <property type="molecule type" value="Genomic_DNA"/>
</dbReference>
<dbReference type="InterPro" id="IPR013525">
    <property type="entry name" value="ABC2_TM"/>
</dbReference>
<dbReference type="PANTHER" id="PTHR48041">
    <property type="entry name" value="ABC TRANSPORTER G FAMILY MEMBER 28"/>
    <property type="match status" value="1"/>
</dbReference>
<comment type="subcellular location">
    <subcellularLocation>
        <location evidence="1">Membrane</location>
        <topology evidence="1">Multi-pass membrane protein</topology>
    </subcellularLocation>
</comment>
<gene>
    <name evidence="10" type="ORF">LUZ62_079663</name>
</gene>
<feature type="transmembrane region" description="Helical" evidence="8">
    <location>
        <begin position="509"/>
        <end position="528"/>
    </location>
</feature>
<feature type="transmembrane region" description="Helical" evidence="8">
    <location>
        <begin position="369"/>
        <end position="389"/>
    </location>
</feature>
<keyword evidence="3 8" id="KW-0812">Transmembrane</keyword>
<comment type="caution">
    <text evidence="10">The sequence shown here is derived from an EMBL/GenBank/DDBJ whole genome shotgun (WGS) entry which is preliminary data.</text>
</comment>
<protein>
    <submittedName>
        <fullName evidence="10">ABC transporter family protein</fullName>
    </submittedName>
</protein>
<feature type="domain" description="ABC transporter" evidence="9">
    <location>
        <begin position="23"/>
        <end position="279"/>
    </location>
</feature>
<keyword evidence="4" id="KW-0547">Nucleotide-binding</keyword>
<dbReference type="Pfam" id="PF01061">
    <property type="entry name" value="ABC2_membrane"/>
    <property type="match status" value="1"/>
</dbReference>
<reference evidence="10" key="1">
    <citation type="submission" date="2022-08" db="EMBL/GenBank/DDBJ databases">
        <authorList>
            <person name="Marques A."/>
        </authorList>
    </citation>
    <scope>NUCLEOTIDE SEQUENCE</scope>
    <source>
        <strain evidence="10">RhyPub2mFocal</strain>
        <tissue evidence="10">Leaves</tissue>
    </source>
</reference>
<proteinExistence type="predicted"/>
<evidence type="ECO:0000313" key="10">
    <source>
        <dbReference type="EMBL" id="KAJ4745258.1"/>
    </source>
</evidence>
<evidence type="ECO:0000256" key="4">
    <source>
        <dbReference type="ARBA" id="ARBA00022741"/>
    </source>
</evidence>
<keyword evidence="11" id="KW-1185">Reference proteome</keyword>
<dbReference type="SMART" id="SM00382">
    <property type="entry name" value="AAA"/>
    <property type="match status" value="1"/>
</dbReference>
<dbReference type="CDD" id="cd03213">
    <property type="entry name" value="ABCG_EPDR"/>
    <property type="match status" value="1"/>
</dbReference>
<dbReference type="InterPro" id="IPR050352">
    <property type="entry name" value="ABCG_transporters"/>
</dbReference>
<dbReference type="InterPro" id="IPR017871">
    <property type="entry name" value="ABC_transporter-like_CS"/>
</dbReference>
<feature type="transmembrane region" description="Helical" evidence="8">
    <location>
        <begin position="475"/>
        <end position="502"/>
    </location>
</feature>
<keyword evidence="7 8" id="KW-0472">Membrane</keyword>
<dbReference type="InterPro" id="IPR003439">
    <property type="entry name" value="ABC_transporter-like_ATP-bd"/>
</dbReference>
<evidence type="ECO:0000259" key="9">
    <source>
        <dbReference type="PROSITE" id="PS50893"/>
    </source>
</evidence>
<dbReference type="PROSITE" id="PS00211">
    <property type="entry name" value="ABC_TRANSPORTER_1"/>
    <property type="match status" value="1"/>
</dbReference>
<evidence type="ECO:0000256" key="7">
    <source>
        <dbReference type="ARBA" id="ARBA00023136"/>
    </source>
</evidence>
<dbReference type="InterPro" id="IPR043926">
    <property type="entry name" value="ABCG_dom"/>
</dbReference>
<keyword evidence="6 8" id="KW-1133">Transmembrane helix</keyword>
<dbReference type="InterPro" id="IPR003593">
    <property type="entry name" value="AAA+_ATPase"/>
</dbReference>
<dbReference type="GO" id="GO:0005524">
    <property type="term" value="F:ATP binding"/>
    <property type="evidence" value="ECO:0007669"/>
    <property type="project" value="UniProtKB-KW"/>
</dbReference>
<evidence type="ECO:0000256" key="5">
    <source>
        <dbReference type="ARBA" id="ARBA00022840"/>
    </source>
</evidence>